<accession>A0ABS6ZPN8</accession>
<keyword evidence="3" id="KW-1185">Reference proteome</keyword>
<gene>
    <name evidence="2" type="ORF">KPL81_12740</name>
</gene>
<proteinExistence type="predicted"/>
<dbReference type="InterPro" id="IPR021326">
    <property type="entry name" value="DUF2931"/>
</dbReference>
<evidence type="ECO:0000313" key="3">
    <source>
        <dbReference type="Proteomes" id="UP000769617"/>
    </source>
</evidence>
<name>A0ABS6ZPN8_9GAMM</name>
<dbReference type="RefSeq" id="WP_219792503.1">
    <property type="nucleotide sequence ID" value="NZ_JAHYCA010000004.1"/>
</dbReference>
<feature type="signal peptide" evidence="1">
    <location>
        <begin position="1"/>
        <end position="26"/>
    </location>
</feature>
<dbReference type="EMBL" id="JAHYCA010000004">
    <property type="protein sequence ID" value="MBW6392022.1"/>
    <property type="molecule type" value="Genomic_DNA"/>
</dbReference>
<keyword evidence="1" id="KW-0732">Signal</keyword>
<feature type="chain" id="PRO_5045836774" evidence="1">
    <location>
        <begin position="27"/>
        <end position="203"/>
    </location>
</feature>
<sequence>MPSSWMSRLRPALLLALLLLTSACEAEPQPELRRYDFAVQLNGGPTGRPVWVEELTFDHTWWSPGGNLGGGFDKRPPTGGATAVLPRPMPAPSSVQARWFSYRTQTYYEIDLALPDTDTQLQQWYREYPPPGYRHYLMAGFSGEGEVYLWWRARCTVCGRDRSRDFHAPIVESAWAEEAEGDPNRYRNRTQQYVDEDVMPSPW</sequence>
<evidence type="ECO:0000256" key="1">
    <source>
        <dbReference type="SAM" id="SignalP"/>
    </source>
</evidence>
<reference evidence="2 3" key="1">
    <citation type="submission" date="2021-07" db="EMBL/GenBank/DDBJ databases">
        <authorList>
            <person name="So Y."/>
        </authorList>
    </citation>
    <scope>NUCLEOTIDE SEQUENCE [LARGE SCALE GENOMIC DNA]</scope>
    <source>
        <strain evidence="2 3">Y3S6</strain>
    </source>
</reference>
<dbReference type="Pfam" id="PF11153">
    <property type="entry name" value="DUF2931"/>
    <property type="match status" value="1"/>
</dbReference>
<comment type="caution">
    <text evidence="2">The sequence shown here is derived from an EMBL/GenBank/DDBJ whole genome shotgun (WGS) entry which is preliminary data.</text>
</comment>
<protein>
    <submittedName>
        <fullName evidence="2">DUF2931 family protein</fullName>
    </submittedName>
</protein>
<dbReference type="Proteomes" id="UP000769617">
    <property type="component" value="Unassembled WGS sequence"/>
</dbReference>
<organism evidence="2 3">
    <name type="scientific">Billgrantia antri</name>
    <dbReference type="NCBI Taxonomy" id="2846777"/>
    <lineage>
        <taxon>Bacteria</taxon>
        <taxon>Pseudomonadati</taxon>
        <taxon>Pseudomonadota</taxon>
        <taxon>Gammaproteobacteria</taxon>
        <taxon>Oceanospirillales</taxon>
        <taxon>Halomonadaceae</taxon>
        <taxon>Billgrantia</taxon>
    </lineage>
</organism>
<evidence type="ECO:0000313" key="2">
    <source>
        <dbReference type="EMBL" id="MBW6392022.1"/>
    </source>
</evidence>